<evidence type="ECO:0000313" key="1">
    <source>
        <dbReference type="EMBL" id="RGX26280.1"/>
    </source>
</evidence>
<organism evidence="1 2">
    <name type="scientific">Enterocloster asparagiformis</name>
    <dbReference type="NCBI Taxonomy" id="333367"/>
    <lineage>
        <taxon>Bacteria</taxon>
        <taxon>Bacillati</taxon>
        <taxon>Bacillota</taxon>
        <taxon>Clostridia</taxon>
        <taxon>Lachnospirales</taxon>
        <taxon>Lachnospiraceae</taxon>
        <taxon>Enterocloster</taxon>
    </lineage>
</organism>
<accession>A0A413FB72</accession>
<evidence type="ECO:0000313" key="2">
    <source>
        <dbReference type="Proteomes" id="UP000283880"/>
    </source>
</evidence>
<comment type="caution">
    <text evidence="1">The sequence shown here is derived from an EMBL/GenBank/DDBJ whole genome shotgun (WGS) entry which is preliminary data.</text>
</comment>
<protein>
    <submittedName>
        <fullName evidence="1">Uncharacterized protein</fullName>
    </submittedName>
</protein>
<gene>
    <name evidence="1" type="ORF">DWV29_19385</name>
</gene>
<proteinExistence type="predicted"/>
<sequence length="197" mass="21223">MIVSTGRLAAGAVIFIFPGTAVLSGAAGIPASGGIACIRGLAVVFSWIARRAVQGWVFPAIRISICLPSVFQSRLRSASTASSALTAARHGSCLHFFSLGGRGGLGSQFLGVLVNCNKLQILIYLNFRGIHEGLPIQSPPQKYPVYIRIRIVVQRQHGKLSDQGHGIRHLAFRALRHLCDILPLIDKAFPKHIIITI</sequence>
<dbReference type="AlphaFoldDB" id="A0A413FB72"/>
<name>A0A413FB72_9FIRM</name>
<dbReference type="Proteomes" id="UP000283880">
    <property type="component" value="Unassembled WGS sequence"/>
</dbReference>
<reference evidence="1 2" key="1">
    <citation type="submission" date="2018-08" db="EMBL/GenBank/DDBJ databases">
        <title>A genome reference for cultivated species of the human gut microbiota.</title>
        <authorList>
            <person name="Zou Y."/>
            <person name="Xue W."/>
            <person name="Luo G."/>
        </authorList>
    </citation>
    <scope>NUCLEOTIDE SEQUENCE [LARGE SCALE GENOMIC DNA]</scope>
    <source>
        <strain evidence="1 2">AF04-15</strain>
    </source>
</reference>
<dbReference type="EMBL" id="QSBM01000016">
    <property type="protein sequence ID" value="RGX26280.1"/>
    <property type="molecule type" value="Genomic_DNA"/>
</dbReference>